<dbReference type="AlphaFoldDB" id="A0A6P9EME2"/>
<evidence type="ECO:0000259" key="1">
    <source>
        <dbReference type="Pfam" id="PF13456"/>
    </source>
</evidence>
<protein>
    <submittedName>
        <fullName evidence="4">Uncharacterized protein LOC118348173</fullName>
    </submittedName>
</protein>
<dbReference type="InterPro" id="IPR036397">
    <property type="entry name" value="RNaseH_sf"/>
</dbReference>
<evidence type="ECO:0000313" key="3">
    <source>
        <dbReference type="Proteomes" id="UP000235220"/>
    </source>
</evidence>
<dbReference type="PANTHER" id="PTHR47723:SF19">
    <property type="entry name" value="POLYNUCLEOTIDYL TRANSFERASE, RIBONUCLEASE H-LIKE SUPERFAMILY PROTEIN"/>
    <property type="match status" value="1"/>
</dbReference>
<dbReference type="Pfam" id="PF13456">
    <property type="entry name" value="RVT_3"/>
    <property type="match status" value="1"/>
</dbReference>
<dbReference type="Proteomes" id="UP000235220">
    <property type="component" value="Chromosome 4"/>
</dbReference>
<dbReference type="RefSeq" id="XP_035545068.1">
    <property type="nucleotide sequence ID" value="XM_035689175.1"/>
</dbReference>
<dbReference type="InterPro" id="IPR026960">
    <property type="entry name" value="RVT-Znf"/>
</dbReference>
<gene>
    <name evidence="4" type="primary">LOC118348173</name>
</gene>
<dbReference type="PANTHER" id="PTHR47723">
    <property type="entry name" value="OS05G0353850 PROTEIN"/>
    <property type="match status" value="1"/>
</dbReference>
<dbReference type="GO" id="GO:0004523">
    <property type="term" value="F:RNA-DNA hybrid ribonuclease activity"/>
    <property type="evidence" value="ECO:0007669"/>
    <property type="project" value="InterPro"/>
</dbReference>
<name>A0A6P9EME2_JUGRE</name>
<dbReference type="InterPro" id="IPR002156">
    <property type="entry name" value="RNaseH_domain"/>
</dbReference>
<feature type="domain" description="RNase H type-1" evidence="1">
    <location>
        <begin position="313"/>
        <end position="435"/>
    </location>
</feature>
<dbReference type="OrthoDB" id="1001318at2759"/>
<evidence type="ECO:0000313" key="4">
    <source>
        <dbReference type="RefSeq" id="XP_035545068.1"/>
    </source>
</evidence>
<dbReference type="CDD" id="cd06222">
    <property type="entry name" value="RNase_H_like"/>
    <property type="match status" value="1"/>
</dbReference>
<organism evidence="3 4">
    <name type="scientific">Juglans regia</name>
    <name type="common">English walnut</name>
    <dbReference type="NCBI Taxonomy" id="51240"/>
    <lineage>
        <taxon>Eukaryota</taxon>
        <taxon>Viridiplantae</taxon>
        <taxon>Streptophyta</taxon>
        <taxon>Embryophyta</taxon>
        <taxon>Tracheophyta</taxon>
        <taxon>Spermatophyta</taxon>
        <taxon>Magnoliopsida</taxon>
        <taxon>eudicotyledons</taxon>
        <taxon>Gunneridae</taxon>
        <taxon>Pentapetalae</taxon>
        <taxon>rosids</taxon>
        <taxon>fabids</taxon>
        <taxon>Fagales</taxon>
        <taxon>Juglandaceae</taxon>
        <taxon>Juglans</taxon>
    </lineage>
</organism>
<dbReference type="Pfam" id="PF13966">
    <property type="entry name" value="zf-RVT"/>
    <property type="match status" value="1"/>
</dbReference>
<dbReference type="InterPro" id="IPR044730">
    <property type="entry name" value="RNase_H-like_dom_plant"/>
</dbReference>
<proteinExistence type="predicted"/>
<sequence>MKAGLGRNPSFTWRGIWEARKWLEAGCRWRIGNGRTVHIWQDQWIPGHISLVAEGVRGCEGLNPPLVDSLFVDNVRMWDIQKLRSLFNPSLVSDILKIPLCSDNVEDRRVWAHERNGEFSVRSCYRFISSQAGPQIAESSNMQAQQKFWKHLWKMKVPNKLKIFAWHACKDSLPTAVNLVKRKVIPNATCRMCLSEEENIAHAIFHCGAVQDLWRYYLPELIRDKQMSLVDLAMQLCERNMAGKMCTFFALAWGLWYRRNKFVNDQILLGTASVAESVHVLLRSHAQVSIKIRSEILKFYKWNPPSAGSLKLNVDAATFPGWDKAGVGAVLRDEKGRILMAFSRAEILLKGSESLELLAIFRGMQQCVTMGVSHLVVESDSLLSIDALNDDSMTNSLLGVIYYEIKKLASCFVLCLFSHVYREGNRVAHKLARNACKVDSMEVWWNSIPDCISQTVWFDECL</sequence>
<dbReference type="Gene3D" id="3.30.420.10">
    <property type="entry name" value="Ribonuclease H-like superfamily/Ribonuclease H"/>
    <property type="match status" value="1"/>
</dbReference>
<dbReference type="InterPro" id="IPR012337">
    <property type="entry name" value="RNaseH-like_sf"/>
</dbReference>
<dbReference type="GO" id="GO:0003676">
    <property type="term" value="F:nucleic acid binding"/>
    <property type="evidence" value="ECO:0007669"/>
    <property type="project" value="InterPro"/>
</dbReference>
<dbReference type="KEGG" id="jre:118348173"/>
<dbReference type="SUPFAM" id="SSF53098">
    <property type="entry name" value="Ribonuclease H-like"/>
    <property type="match status" value="1"/>
</dbReference>
<feature type="domain" description="Reverse transcriptase zinc-binding" evidence="2">
    <location>
        <begin position="119"/>
        <end position="214"/>
    </location>
</feature>
<dbReference type="InterPro" id="IPR053151">
    <property type="entry name" value="RNase_H-like"/>
</dbReference>
<dbReference type="InParanoid" id="A0A6P9EME2"/>
<accession>A0A6P9EME2</accession>
<keyword evidence="3" id="KW-1185">Reference proteome</keyword>
<evidence type="ECO:0000259" key="2">
    <source>
        <dbReference type="Pfam" id="PF13966"/>
    </source>
</evidence>
<reference evidence="4" key="1">
    <citation type="submission" date="2025-08" db="UniProtKB">
        <authorList>
            <consortium name="RefSeq"/>
        </authorList>
    </citation>
    <scope>IDENTIFICATION</scope>
    <source>
        <tissue evidence="4">Leaves</tissue>
    </source>
</reference>
<dbReference type="GeneID" id="118348173"/>